<sequence>MSMCAHTKCPPIRHLFVSAVTRREAASEHAVEVRRLCELAPLYNIEPPYTEEQLETMEPEHDPPRRSSNPDESRALKALLQLIAGSQHLRTLVISSGWHLKSVRLPLLPFLSTLAIPLELVALEHAYSELRMLHVISLPEKRPPGPPLDLRPYFPRLDMVYFADYEHWVDASLTDHVLAPPHHHHSWYRLPLIAHNASVAADVGIVFPDTLRRVVIQSDPEPYRPSCSARSLPPKFGTQRMQVVFVEPRTLELWAEGCIPALQYSWYDLRADWTSMITGGGWERLTRRGRRLEILFFFTDCACESFSDRAVSYMTFILGDKSVPFLAPVVFLLFGTRPGKVEAGS</sequence>
<feature type="compositionally biased region" description="Basic and acidic residues" evidence="1">
    <location>
        <begin position="58"/>
        <end position="71"/>
    </location>
</feature>
<evidence type="ECO:0000256" key="1">
    <source>
        <dbReference type="SAM" id="MobiDB-lite"/>
    </source>
</evidence>
<dbReference type="Proteomes" id="UP000054144">
    <property type="component" value="Unassembled WGS sequence"/>
</dbReference>
<gene>
    <name evidence="2" type="ORF">FISHEDRAFT_55162</name>
</gene>
<dbReference type="AlphaFoldDB" id="A0A0D7ANI3"/>
<accession>A0A0D7ANI3</accession>
<dbReference type="EMBL" id="KN881617">
    <property type="protein sequence ID" value="KIY53420.1"/>
    <property type="molecule type" value="Genomic_DNA"/>
</dbReference>
<evidence type="ECO:0000313" key="3">
    <source>
        <dbReference type="Proteomes" id="UP000054144"/>
    </source>
</evidence>
<organism evidence="2 3">
    <name type="scientific">Fistulina hepatica ATCC 64428</name>
    <dbReference type="NCBI Taxonomy" id="1128425"/>
    <lineage>
        <taxon>Eukaryota</taxon>
        <taxon>Fungi</taxon>
        <taxon>Dikarya</taxon>
        <taxon>Basidiomycota</taxon>
        <taxon>Agaricomycotina</taxon>
        <taxon>Agaricomycetes</taxon>
        <taxon>Agaricomycetidae</taxon>
        <taxon>Agaricales</taxon>
        <taxon>Fistulinaceae</taxon>
        <taxon>Fistulina</taxon>
    </lineage>
</organism>
<protein>
    <submittedName>
        <fullName evidence="2">Uncharacterized protein</fullName>
    </submittedName>
</protein>
<keyword evidence="3" id="KW-1185">Reference proteome</keyword>
<feature type="region of interest" description="Disordered" evidence="1">
    <location>
        <begin position="52"/>
        <end position="71"/>
    </location>
</feature>
<name>A0A0D7ANI3_9AGAR</name>
<reference evidence="2 3" key="1">
    <citation type="journal article" date="2015" name="Fungal Genet. Biol.">
        <title>Evolution of novel wood decay mechanisms in Agaricales revealed by the genome sequences of Fistulina hepatica and Cylindrobasidium torrendii.</title>
        <authorList>
            <person name="Floudas D."/>
            <person name="Held B.W."/>
            <person name="Riley R."/>
            <person name="Nagy L.G."/>
            <person name="Koehler G."/>
            <person name="Ransdell A.S."/>
            <person name="Younus H."/>
            <person name="Chow J."/>
            <person name="Chiniquy J."/>
            <person name="Lipzen A."/>
            <person name="Tritt A."/>
            <person name="Sun H."/>
            <person name="Haridas S."/>
            <person name="LaButti K."/>
            <person name="Ohm R.A."/>
            <person name="Kues U."/>
            <person name="Blanchette R.A."/>
            <person name="Grigoriev I.V."/>
            <person name="Minto R.E."/>
            <person name="Hibbett D.S."/>
        </authorList>
    </citation>
    <scope>NUCLEOTIDE SEQUENCE [LARGE SCALE GENOMIC DNA]</scope>
    <source>
        <strain evidence="2 3">ATCC 64428</strain>
    </source>
</reference>
<evidence type="ECO:0000313" key="2">
    <source>
        <dbReference type="EMBL" id="KIY53420.1"/>
    </source>
</evidence>
<proteinExistence type="predicted"/>